<keyword evidence="2" id="KW-0808">Transferase</keyword>
<dbReference type="RefSeq" id="WP_346616968.1">
    <property type="nucleotide sequence ID" value="NZ_JBDJME010000004.1"/>
</dbReference>
<proteinExistence type="predicted"/>
<name>A0A380T7P3_9PSED</name>
<keyword evidence="3" id="KW-1185">Reference proteome</keyword>
<dbReference type="GO" id="GO:0008757">
    <property type="term" value="F:S-adenosylmethionine-dependent methyltransferase activity"/>
    <property type="evidence" value="ECO:0007669"/>
    <property type="project" value="InterPro"/>
</dbReference>
<dbReference type="Proteomes" id="UP000255177">
    <property type="component" value="Unassembled WGS sequence"/>
</dbReference>
<accession>A0A380T7P3</accession>
<reference evidence="3" key="1">
    <citation type="submission" date="2018-07" db="EMBL/GenBank/DDBJ databases">
        <authorList>
            <person name="Blom J."/>
        </authorList>
    </citation>
    <scope>NUCLEOTIDE SEQUENCE [LARGE SCALE GENOMIC DNA]</scope>
    <source>
        <strain evidence="3">CCOS 864</strain>
    </source>
</reference>
<dbReference type="Gene3D" id="3.40.50.150">
    <property type="entry name" value="Vaccinia Virus protein VP39"/>
    <property type="match status" value="1"/>
</dbReference>
<organism evidence="2 3">
    <name type="scientific">Pseudomonas wadenswilerensis</name>
    <dbReference type="NCBI Taxonomy" id="1785161"/>
    <lineage>
        <taxon>Bacteria</taxon>
        <taxon>Pseudomonadati</taxon>
        <taxon>Pseudomonadota</taxon>
        <taxon>Gammaproteobacteria</taxon>
        <taxon>Pseudomonadales</taxon>
        <taxon>Pseudomonadaceae</taxon>
        <taxon>Pseudomonas</taxon>
    </lineage>
</organism>
<feature type="domain" description="Methyltransferase type 11" evidence="1">
    <location>
        <begin position="60"/>
        <end position="120"/>
    </location>
</feature>
<protein>
    <submittedName>
        <fullName evidence="2">Sterol methyltransferase-like 2</fullName>
        <ecNumber evidence="2">2.1.1.-</ecNumber>
    </submittedName>
</protein>
<dbReference type="EC" id="2.1.1.-" evidence="2"/>
<evidence type="ECO:0000313" key="2">
    <source>
        <dbReference type="EMBL" id="SUQ65945.1"/>
    </source>
</evidence>
<dbReference type="GO" id="GO:0032259">
    <property type="term" value="P:methylation"/>
    <property type="evidence" value="ECO:0007669"/>
    <property type="project" value="UniProtKB-KW"/>
</dbReference>
<gene>
    <name evidence="2" type="ORF">CCOS864_05425</name>
</gene>
<keyword evidence="2" id="KW-0489">Methyltransferase</keyword>
<sequence>MNVNGMALANKYCQGSGLEIGAGSHNAFYLPDCLNVGPCDGESFLYPLDLKDFKLYANEQANYQTEPARIDALGDFTDIPFADETFDYLISSHVIEHVPNLFAAYIEASRVVKNDGVFFCIFPKRNADPNDRVRALTTLEHMIDAYEKRIDMSQMDEYNWRGHYHVFSLQSMLRAINLINSVGLGHWLIEGVEETDTKVGNGHTVVLRKQVGLSALTYKESSQFNDELNARIQAQDLEGALHLVKVALSFDFFNPHNLYLAFALSCQLDNAREGLEFLRQALILTPENEEFRKLFVQMTGGPFINPVH</sequence>
<evidence type="ECO:0000313" key="3">
    <source>
        <dbReference type="Proteomes" id="UP000255177"/>
    </source>
</evidence>
<dbReference type="EMBL" id="UIDD01000013">
    <property type="protein sequence ID" value="SUQ65945.1"/>
    <property type="molecule type" value="Genomic_DNA"/>
</dbReference>
<dbReference type="AlphaFoldDB" id="A0A380T7P3"/>
<evidence type="ECO:0000259" key="1">
    <source>
        <dbReference type="Pfam" id="PF08241"/>
    </source>
</evidence>
<dbReference type="InterPro" id="IPR013216">
    <property type="entry name" value="Methyltransf_11"/>
</dbReference>
<dbReference type="Pfam" id="PF08241">
    <property type="entry name" value="Methyltransf_11"/>
    <property type="match status" value="1"/>
</dbReference>
<dbReference type="SUPFAM" id="SSF53335">
    <property type="entry name" value="S-adenosyl-L-methionine-dependent methyltransferases"/>
    <property type="match status" value="1"/>
</dbReference>
<dbReference type="InterPro" id="IPR029063">
    <property type="entry name" value="SAM-dependent_MTases_sf"/>
</dbReference>